<name>A0ABR2GAI0_9ROSI</name>
<keyword evidence="1" id="KW-0812">Transmembrane</keyword>
<gene>
    <name evidence="2" type="ORF">V6N12_049776</name>
</gene>
<dbReference type="Proteomes" id="UP001472677">
    <property type="component" value="Unassembled WGS sequence"/>
</dbReference>
<dbReference type="PANTHER" id="PTHR34967:SF1">
    <property type="entry name" value="OS02G0257200 PROTEIN"/>
    <property type="match status" value="1"/>
</dbReference>
<evidence type="ECO:0000313" key="3">
    <source>
        <dbReference type="Proteomes" id="UP001472677"/>
    </source>
</evidence>
<dbReference type="EMBL" id="JBBPBM010000001">
    <property type="protein sequence ID" value="KAK8599909.1"/>
    <property type="molecule type" value="Genomic_DNA"/>
</dbReference>
<accession>A0ABR2GAI0</accession>
<dbReference type="PANTHER" id="PTHR34967">
    <property type="entry name" value="OS02G0257200 PROTEIN"/>
    <property type="match status" value="1"/>
</dbReference>
<sequence length="365" mass="40604">MHEDTYTLSHVPLSLSRTLRPLLQNLTLIHHQEKNQKQITLKNFDSLFSGAKRKEVASVHLGIMVKLASARESRMYGPRLGRSRAEYMNAGLYLFSTTVLICGFAAEFSWEPRSGLVLMLIALGLIILVNIHDLLAHLAAIDYRFALMGFDPQLALVEFSVPLVQILGSLLFFLGILFLFIEAEKGYGLFKLERHALGMLIAGPVLWVVGSVHNSCQIYERGDTHVQILQQSVHIPFLIGSVLFMVGAILNGREQSGLVHHGLHLLGKKWVWLGICGSLMFMIGGLTNVVKVCKMQQMSGIRLEKLRGGAQDRLIEDTDGEDGEVPLIIDEHRRKMEVGEIKATAAAVAATKSRTPYRDVLLSRT</sequence>
<evidence type="ECO:0000256" key="1">
    <source>
        <dbReference type="SAM" id="Phobius"/>
    </source>
</evidence>
<feature type="transmembrane region" description="Helical" evidence="1">
    <location>
        <begin position="90"/>
        <end position="110"/>
    </location>
</feature>
<reference evidence="2 3" key="1">
    <citation type="journal article" date="2024" name="G3 (Bethesda)">
        <title>Genome assembly of Hibiscus sabdariffa L. provides insights into metabolisms of medicinal natural products.</title>
        <authorList>
            <person name="Kim T."/>
        </authorList>
    </citation>
    <scope>NUCLEOTIDE SEQUENCE [LARGE SCALE GENOMIC DNA]</scope>
    <source>
        <strain evidence="2">TK-2024</strain>
        <tissue evidence="2">Old leaves</tissue>
    </source>
</reference>
<feature type="transmembrane region" description="Helical" evidence="1">
    <location>
        <begin position="116"/>
        <end position="135"/>
    </location>
</feature>
<feature type="transmembrane region" description="Helical" evidence="1">
    <location>
        <begin position="196"/>
        <end position="212"/>
    </location>
</feature>
<keyword evidence="1" id="KW-0472">Membrane</keyword>
<feature type="transmembrane region" description="Helical" evidence="1">
    <location>
        <begin position="270"/>
        <end position="290"/>
    </location>
</feature>
<keyword evidence="3" id="KW-1185">Reference proteome</keyword>
<keyword evidence="1" id="KW-1133">Transmembrane helix</keyword>
<feature type="transmembrane region" description="Helical" evidence="1">
    <location>
        <begin position="156"/>
        <end position="181"/>
    </location>
</feature>
<feature type="transmembrane region" description="Helical" evidence="1">
    <location>
        <begin position="233"/>
        <end position="250"/>
    </location>
</feature>
<organism evidence="2 3">
    <name type="scientific">Hibiscus sabdariffa</name>
    <name type="common">roselle</name>
    <dbReference type="NCBI Taxonomy" id="183260"/>
    <lineage>
        <taxon>Eukaryota</taxon>
        <taxon>Viridiplantae</taxon>
        <taxon>Streptophyta</taxon>
        <taxon>Embryophyta</taxon>
        <taxon>Tracheophyta</taxon>
        <taxon>Spermatophyta</taxon>
        <taxon>Magnoliopsida</taxon>
        <taxon>eudicotyledons</taxon>
        <taxon>Gunneridae</taxon>
        <taxon>Pentapetalae</taxon>
        <taxon>rosids</taxon>
        <taxon>malvids</taxon>
        <taxon>Malvales</taxon>
        <taxon>Malvaceae</taxon>
        <taxon>Malvoideae</taxon>
        <taxon>Hibiscus</taxon>
    </lineage>
</organism>
<protein>
    <submittedName>
        <fullName evidence="2">Uncharacterized protein</fullName>
    </submittedName>
</protein>
<evidence type="ECO:0000313" key="2">
    <source>
        <dbReference type="EMBL" id="KAK8599909.1"/>
    </source>
</evidence>
<comment type="caution">
    <text evidence="2">The sequence shown here is derived from an EMBL/GenBank/DDBJ whole genome shotgun (WGS) entry which is preliminary data.</text>
</comment>
<proteinExistence type="predicted"/>